<comment type="caution">
    <text evidence="2">The sequence shown here is derived from an EMBL/GenBank/DDBJ whole genome shotgun (WGS) entry which is preliminary data.</text>
</comment>
<feature type="non-terminal residue" evidence="2">
    <location>
        <position position="1"/>
    </location>
</feature>
<dbReference type="Proteomes" id="UP000265520">
    <property type="component" value="Unassembled WGS sequence"/>
</dbReference>
<feature type="transmembrane region" description="Helical" evidence="1">
    <location>
        <begin position="36"/>
        <end position="60"/>
    </location>
</feature>
<organism evidence="2 3">
    <name type="scientific">Trifolium medium</name>
    <dbReference type="NCBI Taxonomy" id="97028"/>
    <lineage>
        <taxon>Eukaryota</taxon>
        <taxon>Viridiplantae</taxon>
        <taxon>Streptophyta</taxon>
        <taxon>Embryophyta</taxon>
        <taxon>Tracheophyta</taxon>
        <taxon>Spermatophyta</taxon>
        <taxon>Magnoliopsida</taxon>
        <taxon>eudicotyledons</taxon>
        <taxon>Gunneridae</taxon>
        <taxon>Pentapetalae</taxon>
        <taxon>rosids</taxon>
        <taxon>fabids</taxon>
        <taxon>Fabales</taxon>
        <taxon>Fabaceae</taxon>
        <taxon>Papilionoideae</taxon>
        <taxon>50 kb inversion clade</taxon>
        <taxon>NPAAA clade</taxon>
        <taxon>Hologalegina</taxon>
        <taxon>IRL clade</taxon>
        <taxon>Trifolieae</taxon>
        <taxon>Trifolium</taxon>
    </lineage>
</organism>
<name>A0A392TE91_9FABA</name>
<keyword evidence="1" id="KW-0472">Membrane</keyword>
<protein>
    <submittedName>
        <fullName evidence="2">Uncharacterized protein</fullName>
    </submittedName>
</protein>
<evidence type="ECO:0000256" key="1">
    <source>
        <dbReference type="SAM" id="Phobius"/>
    </source>
</evidence>
<keyword evidence="1" id="KW-0812">Transmembrane</keyword>
<evidence type="ECO:0000313" key="3">
    <source>
        <dbReference type="Proteomes" id="UP000265520"/>
    </source>
</evidence>
<feature type="non-terminal residue" evidence="2">
    <location>
        <position position="72"/>
    </location>
</feature>
<accession>A0A392TE91</accession>
<reference evidence="2 3" key="1">
    <citation type="journal article" date="2018" name="Front. Plant Sci.">
        <title>Red Clover (Trifolium pratense) and Zigzag Clover (T. medium) - A Picture of Genomic Similarities and Differences.</title>
        <authorList>
            <person name="Dluhosova J."/>
            <person name="Istvanek J."/>
            <person name="Nedelnik J."/>
            <person name="Repkova J."/>
        </authorList>
    </citation>
    <scope>NUCLEOTIDE SEQUENCE [LARGE SCALE GENOMIC DNA]</scope>
    <source>
        <strain evidence="3">cv. 10/8</strain>
        <tissue evidence="2">Leaf</tissue>
    </source>
</reference>
<dbReference type="AlphaFoldDB" id="A0A392TE91"/>
<evidence type="ECO:0000313" key="2">
    <source>
        <dbReference type="EMBL" id="MCI59439.1"/>
    </source>
</evidence>
<dbReference type="EMBL" id="LXQA010563669">
    <property type="protein sequence ID" value="MCI59439.1"/>
    <property type="molecule type" value="Genomic_DNA"/>
</dbReference>
<sequence length="72" mass="8187">PPDPPPPSPSSKTVPSRCSRIAWWYDRAYGFASPPYLLPLGGFQAAAGVLYRCGLLWFYLYEFLRWSTAVFK</sequence>
<keyword evidence="3" id="KW-1185">Reference proteome</keyword>
<keyword evidence="1" id="KW-1133">Transmembrane helix</keyword>
<proteinExistence type="predicted"/>